<evidence type="ECO:0000313" key="2">
    <source>
        <dbReference type="EMBL" id="CAD7282841.1"/>
    </source>
</evidence>
<protein>
    <recommendedName>
        <fullName evidence="1">Dipeptidase</fullName>
        <ecNumber evidence="1">3.4.13.19</ecNumber>
    </recommendedName>
</protein>
<dbReference type="InterPro" id="IPR008257">
    <property type="entry name" value="Pept_M19"/>
</dbReference>
<dbReference type="InterPro" id="IPR032466">
    <property type="entry name" value="Metal_Hydrolase"/>
</dbReference>
<accession>A0A7R9BZK0</accession>
<dbReference type="SUPFAM" id="SSF51556">
    <property type="entry name" value="Metallo-dependent hydrolases"/>
    <property type="match status" value="1"/>
</dbReference>
<dbReference type="Proteomes" id="UP000678499">
    <property type="component" value="Unassembled WGS sequence"/>
</dbReference>
<keyword evidence="1" id="KW-0378">Hydrolase</keyword>
<sequence>MPDKKRNNSGVILLFGVGHVQYKQGEGNIGECENRKCSFQQVRPICISAGRSSLKQPLRSPLNQRLMLGTLCFAESSSPSFLFGLGYEKIPQIHAEGKVASLIGVEGGHSLGNSLGVLRMLHDLGATYLSLTHSCDTPW</sequence>
<comment type="catalytic activity">
    <reaction evidence="1">
        <text>an L-aminoacyl-L-amino acid + H2O = 2 an L-alpha-amino acid</text>
        <dbReference type="Rhea" id="RHEA:48940"/>
        <dbReference type="ChEBI" id="CHEBI:15377"/>
        <dbReference type="ChEBI" id="CHEBI:59869"/>
        <dbReference type="ChEBI" id="CHEBI:77460"/>
        <dbReference type="EC" id="3.4.13.19"/>
    </reaction>
</comment>
<keyword evidence="1" id="KW-0224">Dipeptidase</keyword>
<dbReference type="GO" id="GO:0006508">
    <property type="term" value="P:proteolysis"/>
    <property type="evidence" value="ECO:0007669"/>
    <property type="project" value="UniProtKB-KW"/>
</dbReference>
<dbReference type="AlphaFoldDB" id="A0A7R9BZK0"/>
<keyword evidence="1" id="KW-0479">Metal-binding</keyword>
<dbReference type="GO" id="GO:0046872">
    <property type="term" value="F:metal ion binding"/>
    <property type="evidence" value="ECO:0007669"/>
    <property type="project" value="UniProtKB-UniRule"/>
</dbReference>
<dbReference type="EMBL" id="CAJPEX010004405">
    <property type="protein sequence ID" value="CAG0922993.1"/>
    <property type="molecule type" value="Genomic_DNA"/>
</dbReference>
<evidence type="ECO:0000256" key="1">
    <source>
        <dbReference type="RuleBase" id="RU341113"/>
    </source>
</evidence>
<comment type="subunit">
    <text evidence="1">Homodimer; disulfide-linked.</text>
</comment>
<comment type="similarity">
    <text evidence="1">Belongs to the metallo-dependent hydrolases superfamily. Peptidase M19 family.</text>
</comment>
<dbReference type="OrthoDB" id="445695at2759"/>
<proteinExistence type="inferred from homology"/>
<keyword evidence="1" id="KW-0336">GPI-anchor</keyword>
<comment type="cofactor">
    <cofactor evidence="1">
        <name>Zn(2+)</name>
        <dbReference type="ChEBI" id="CHEBI:29105"/>
    </cofactor>
</comment>
<organism evidence="2">
    <name type="scientific">Notodromas monacha</name>
    <dbReference type="NCBI Taxonomy" id="399045"/>
    <lineage>
        <taxon>Eukaryota</taxon>
        <taxon>Metazoa</taxon>
        <taxon>Ecdysozoa</taxon>
        <taxon>Arthropoda</taxon>
        <taxon>Crustacea</taxon>
        <taxon>Oligostraca</taxon>
        <taxon>Ostracoda</taxon>
        <taxon>Podocopa</taxon>
        <taxon>Podocopida</taxon>
        <taxon>Cypridocopina</taxon>
        <taxon>Cypridoidea</taxon>
        <taxon>Cyprididae</taxon>
        <taxon>Notodromas</taxon>
    </lineage>
</organism>
<keyword evidence="1" id="KW-0482">Metalloprotease</keyword>
<comment type="subcellular location">
    <subcellularLocation>
        <location evidence="1">Membrane</location>
        <topology evidence="1">Lipid-anchor</topology>
        <topology evidence="1">GPI-anchor</topology>
    </subcellularLocation>
</comment>
<evidence type="ECO:0000313" key="3">
    <source>
        <dbReference type="Proteomes" id="UP000678499"/>
    </source>
</evidence>
<dbReference type="Pfam" id="PF01244">
    <property type="entry name" value="Peptidase_M19"/>
    <property type="match status" value="1"/>
</dbReference>
<keyword evidence="1" id="KW-0645">Protease</keyword>
<dbReference type="PROSITE" id="PS51365">
    <property type="entry name" value="RENAL_DIPEPTIDASE_2"/>
    <property type="match status" value="1"/>
</dbReference>
<keyword evidence="1" id="KW-0449">Lipoprotein</keyword>
<dbReference type="GO" id="GO:0098552">
    <property type="term" value="C:side of membrane"/>
    <property type="evidence" value="ECO:0007669"/>
    <property type="project" value="UniProtKB-KW"/>
</dbReference>
<dbReference type="Gene3D" id="3.20.20.140">
    <property type="entry name" value="Metal-dependent hydrolases"/>
    <property type="match status" value="1"/>
</dbReference>
<dbReference type="EC" id="3.4.13.19" evidence="1"/>
<keyword evidence="1" id="KW-1015">Disulfide bond</keyword>
<gene>
    <name evidence="2" type="ORF">NMOB1V02_LOCUS10459</name>
</gene>
<keyword evidence="1" id="KW-0862">Zinc</keyword>
<dbReference type="GO" id="GO:0070573">
    <property type="term" value="F:metallodipeptidase activity"/>
    <property type="evidence" value="ECO:0007669"/>
    <property type="project" value="InterPro"/>
</dbReference>
<keyword evidence="3" id="KW-1185">Reference proteome</keyword>
<name>A0A7R9BZK0_9CRUS</name>
<dbReference type="EMBL" id="OA886442">
    <property type="protein sequence ID" value="CAD7282841.1"/>
    <property type="molecule type" value="Genomic_DNA"/>
</dbReference>
<reference evidence="2" key="1">
    <citation type="submission" date="2020-11" db="EMBL/GenBank/DDBJ databases">
        <authorList>
            <person name="Tran Van P."/>
        </authorList>
    </citation>
    <scope>NUCLEOTIDE SEQUENCE</scope>
</reference>
<keyword evidence="1" id="KW-0472">Membrane</keyword>
<keyword evidence="1" id="KW-0325">Glycoprotein</keyword>
<dbReference type="PANTHER" id="PTHR10443:SF12">
    <property type="entry name" value="DIPEPTIDASE"/>
    <property type="match status" value="1"/>
</dbReference>
<dbReference type="PANTHER" id="PTHR10443">
    <property type="entry name" value="MICROSOMAL DIPEPTIDASE"/>
    <property type="match status" value="1"/>
</dbReference>